<dbReference type="Pfam" id="PF03050">
    <property type="entry name" value="DDE_Tnp_IS66"/>
    <property type="match status" value="1"/>
</dbReference>
<dbReference type="PANTHER" id="PTHR33678">
    <property type="entry name" value="BLL1576 PROTEIN"/>
    <property type="match status" value="1"/>
</dbReference>
<dbReference type="PANTHER" id="PTHR33678:SF1">
    <property type="entry name" value="BLL1576 PROTEIN"/>
    <property type="match status" value="1"/>
</dbReference>
<feature type="domain" description="Transposase IS66 C-terminal" evidence="4">
    <location>
        <begin position="483"/>
        <end position="520"/>
    </location>
</feature>
<dbReference type="Pfam" id="PF13007">
    <property type="entry name" value="LZ_Tnp_IS66"/>
    <property type="match status" value="1"/>
</dbReference>
<dbReference type="InterPro" id="IPR039552">
    <property type="entry name" value="IS66_C"/>
</dbReference>
<evidence type="ECO:0000259" key="4">
    <source>
        <dbReference type="Pfam" id="PF13817"/>
    </source>
</evidence>
<dbReference type="InterPro" id="IPR024474">
    <property type="entry name" value="Znf_dom_IS66"/>
</dbReference>
<dbReference type="AlphaFoldDB" id="A0A1X7M1L4"/>
<dbReference type="InterPro" id="IPR024463">
    <property type="entry name" value="Transposase_TnpC_homeodom"/>
</dbReference>
<keyword evidence="6" id="KW-1185">Reference proteome</keyword>
<dbReference type="STRING" id="1515439.SAMN06265784_11312"/>
<protein>
    <submittedName>
        <fullName evidence="5">Transposase</fullName>
    </submittedName>
</protein>
<gene>
    <name evidence="5" type="ORF">SAMN06265784_11312</name>
</gene>
<reference evidence="6" key="1">
    <citation type="submission" date="2017-04" db="EMBL/GenBank/DDBJ databases">
        <authorList>
            <person name="Varghese N."/>
            <person name="Submissions S."/>
        </authorList>
    </citation>
    <scope>NUCLEOTIDE SEQUENCE [LARGE SCALE GENOMIC DNA]</scope>
    <source>
        <strain evidence="6">LMG 29540</strain>
    </source>
</reference>
<dbReference type="Proteomes" id="UP000193228">
    <property type="component" value="Unassembled WGS sequence"/>
</dbReference>
<evidence type="ECO:0000259" key="1">
    <source>
        <dbReference type="Pfam" id="PF03050"/>
    </source>
</evidence>
<evidence type="ECO:0000259" key="2">
    <source>
        <dbReference type="Pfam" id="PF13005"/>
    </source>
</evidence>
<accession>A0A1X7M1L4</accession>
<evidence type="ECO:0000259" key="3">
    <source>
        <dbReference type="Pfam" id="PF13007"/>
    </source>
</evidence>
<feature type="domain" description="Transposase TnpC homeodomain" evidence="3">
    <location>
        <begin position="55"/>
        <end position="123"/>
    </location>
</feature>
<name>A0A1X7M1L4_9BURK</name>
<sequence length="546" mass="61135">MTRASPLPDDVETLKAMLLSQEAALRERDAHVLKLQETVDSQQAALASRTAEVEHLKLLLAKLRRMQFGRKSEKLDHQIEQLELRLEELEADEGAAPVEIPKTPRVAAEQARRKPLPEHLPREIRTHLPDSAGKCAQCGGQMKSLSEDIAEQLEYVPASFRVIRHVRPKFACVCCDHISQAPAPSRPIERGLAGPGLLAHVLVSKFADHVPLYRQSVIYAREGVELDRSLLAKWVGHAATLPQPLVETLRRHVMSATKLHADDTPFPVLAPGNGKTKTGRLWVYVRDDRASADMTPPAVWFAYTLDRKGIHPQQHLDSFNGTLQADAYGGYQAIYETGRVTEAACWAHARRQFYELHAARPNALNTEALERIGALYRIEETIRGKPPDERRAHRQEHAQPLLDQFHEWLTKMLETLSRKSDTSRAILYALNRWEALTRYCDDGQIEIDNLPVERALPGVAIGRRNYLFAGADSGGERAAAIYSLIGTAKLNGIDPETYLRHVLVLIADHPINRVDELLPWNVGTMNISNSPAIGFLIDLSNTRSAR</sequence>
<dbReference type="Pfam" id="PF13005">
    <property type="entry name" value="zf-IS66"/>
    <property type="match status" value="1"/>
</dbReference>
<dbReference type="InterPro" id="IPR052344">
    <property type="entry name" value="Transposase-related"/>
</dbReference>
<dbReference type="InterPro" id="IPR004291">
    <property type="entry name" value="Transposase_IS66_central"/>
</dbReference>
<dbReference type="EMBL" id="FXAT01000013">
    <property type="protein sequence ID" value="SMG59382.1"/>
    <property type="molecule type" value="Genomic_DNA"/>
</dbReference>
<organism evidence="5 6">
    <name type="scientific">Paraburkholderia susongensis</name>
    <dbReference type="NCBI Taxonomy" id="1515439"/>
    <lineage>
        <taxon>Bacteria</taxon>
        <taxon>Pseudomonadati</taxon>
        <taxon>Pseudomonadota</taxon>
        <taxon>Betaproteobacteria</taxon>
        <taxon>Burkholderiales</taxon>
        <taxon>Burkholderiaceae</taxon>
        <taxon>Paraburkholderia</taxon>
    </lineage>
</organism>
<proteinExistence type="predicted"/>
<evidence type="ECO:0000313" key="5">
    <source>
        <dbReference type="EMBL" id="SMG59382.1"/>
    </source>
</evidence>
<dbReference type="Pfam" id="PF13817">
    <property type="entry name" value="DDE_Tnp_IS66_C"/>
    <property type="match status" value="1"/>
</dbReference>
<evidence type="ECO:0000313" key="6">
    <source>
        <dbReference type="Proteomes" id="UP000193228"/>
    </source>
</evidence>
<feature type="domain" description="Transposase IS66 zinc-finger binding" evidence="2">
    <location>
        <begin position="134"/>
        <end position="176"/>
    </location>
</feature>
<dbReference type="NCBIfam" id="NF033517">
    <property type="entry name" value="transpos_IS66"/>
    <property type="match status" value="1"/>
</dbReference>
<feature type="domain" description="Transposase IS66 central" evidence="1">
    <location>
        <begin position="190"/>
        <end position="476"/>
    </location>
</feature>
<dbReference type="RefSeq" id="WP_085488801.1">
    <property type="nucleotide sequence ID" value="NZ_FXAT01000013.1"/>
</dbReference>